<dbReference type="RefSeq" id="WP_071907185.1">
    <property type="nucleotide sequence ID" value="NZ_LT607756.1"/>
</dbReference>
<evidence type="ECO:0000256" key="2">
    <source>
        <dbReference type="ARBA" id="ARBA00022679"/>
    </source>
</evidence>
<dbReference type="KEGG" id="mcub:MCBB_1534"/>
<keyword evidence="5" id="KW-1185">Reference proteome</keyword>
<dbReference type="EMBL" id="LT607756">
    <property type="protein sequence ID" value="SCG86089.1"/>
    <property type="molecule type" value="Genomic_DNA"/>
</dbReference>
<keyword evidence="2 4" id="KW-0808">Transferase</keyword>
<dbReference type="SUPFAM" id="SSF53448">
    <property type="entry name" value="Nucleotide-diphospho-sugar transferases"/>
    <property type="match status" value="1"/>
</dbReference>
<dbReference type="Gene3D" id="3.90.550.10">
    <property type="entry name" value="Spore Coat Polysaccharide Biosynthesis Protein SpsA, Chain A"/>
    <property type="match status" value="1"/>
</dbReference>
<evidence type="ECO:0000256" key="1">
    <source>
        <dbReference type="ARBA" id="ARBA00022676"/>
    </source>
</evidence>
<keyword evidence="1 4" id="KW-0328">Glycosyltransferase</keyword>
<dbReference type="InterPro" id="IPR001173">
    <property type="entry name" value="Glyco_trans_2-like"/>
</dbReference>
<dbReference type="STRING" id="118062.MCBB_1534"/>
<gene>
    <name evidence="4" type="primary">epsJ</name>
    <name evidence="4" type="ORF">MCBB_1534</name>
</gene>
<sequence length="337" mass="38996">MENIKVSIIVPAYNVENYIERTLTSIINQTFKYFELIIINDGSTDRTLKIIEDTLVNSSVNYKIINQSNGGVSNARNKGIKSAEGDYIFFLDGDDFIKGDCIEKLYTALTQNECDAAYTNYIKISSAGEKIHNPQINLPNTSSPEYLMKLEATMTITFSFCQLMYKRSILIENNLLFNPNMKYGEDTEFALMFLAHANKIAYTPENLIFYTQRDDSATSNALFNRYDFVTALKGVKEYYGSQNIQEDILKLIDDYRIPKSIWGNTIFLFDSQIPCEEVVEELKRRDLIEELNSFEPITKKDYVFIAKIKSFTISPKLYYLVRNLIRHRIPDFHLKTQ</sequence>
<accession>A0A1D3L3J2</accession>
<dbReference type="PANTHER" id="PTHR22916:SF51">
    <property type="entry name" value="GLYCOSYLTRANSFERASE EPSH-RELATED"/>
    <property type="match status" value="1"/>
</dbReference>
<dbReference type="CDD" id="cd00761">
    <property type="entry name" value="Glyco_tranf_GTA_type"/>
    <property type="match status" value="1"/>
</dbReference>
<reference evidence="4 5" key="1">
    <citation type="submission" date="2016-08" db="EMBL/GenBank/DDBJ databases">
        <authorList>
            <person name="Seilhamer J.J."/>
        </authorList>
    </citation>
    <scope>NUCLEOTIDE SEQUENCE [LARGE SCALE GENOMIC DNA]</scope>
    <source>
        <strain evidence="4">Buetzberg</strain>
    </source>
</reference>
<dbReference type="InterPro" id="IPR029044">
    <property type="entry name" value="Nucleotide-diphossugar_trans"/>
</dbReference>
<evidence type="ECO:0000313" key="4">
    <source>
        <dbReference type="EMBL" id="SCG86089.1"/>
    </source>
</evidence>
<dbReference type="GO" id="GO:0016757">
    <property type="term" value="F:glycosyltransferase activity"/>
    <property type="evidence" value="ECO:0007669"/>
    <property type="project" value="UniProtKB-KW"/>
</dbReference>
<dbReference type="Proteomes" id="UP000094707">
    <property type="component" value="Chromosome I"/>
</dbReference>
<proteinExistence type="predicted"/>
<dbReference type="Pfam" id="PF00535">
    <property type="entry name" value="Glycos_transf_2"/>
    <property type="match status" value="1"/>
</dbReference>
<name>A0A1D3L3J2_9EURY</name>
<protein>
    <submittedName>
        <fullName evidence="4">Putative glycosyltransferase EpsJ</fullName>
        <ecNumber evidence="4">2.4.-.-</ecNumber>
    </submittedName>
</protein>
<dbReference type="PANTHER" id="PTHR22916">
    <property type="entry name" value="GLYCOSYLTRANSFERASE"/>
    <property type="match status" value="1"/>
</dbReference>
<dbReference type="AlphaFoldDB" id="A0A1D3L3J2"/>
<organism evidence="4 5">
    <name type="scientific">Methanobacterium congolense</name>
    <dbReference type="NCBI Taxonomy" id="118062"/>
    <lineage>
        <taxon>Archaea</taxon>
        <taxon>Methanobacteriati</taxon>
        <taxon>Methanobacteriota</taxon>
        <taxon>Methanomada group</taxon>
        <taxon>Methanobacteria</taxon>
        <taxon>Methanobacteriales</taxon>
        <taxon>Methanobacteriaceae</taxon>
        <taxon>Methanobacterium</taxon>
    </lineage>
</organism>
<evidence type="ECO:0000313" key="5">
    <source>
        <dbReference type="Proteomes" id="UP000094707"/>
    </source>
</evidence>
<dbReference type="PATRIC" id="fig|129848.4.peg.1566"/>
<evidence type="ECO:0000259" key="3">
    <source>
        <dbReference type="Pfam" id="PF00535"/>
    </source>
</evidence>
<feature type="domain" description="Glycosyltransferase 2-like" evidence="3">
    <location>
        <begin position="7"/>
        <end position="170"/>
    </location>
</feature>
<dbReference type="OrthoDB" id="77457at2157"/>
<dbReference type="GeneID" id="30412375"/>
<dbReference type="EC" id="2.4.-.-" evidence="4"/>